<evidence type="ECO:0000313" key="5">
    <source>
        <dbReference type="Proteomes" id="UP000747110"/>
    </source>
</evidence>
<reference evidence="3" key="1">
    <citation type="journal article" date="2021" name="Proc. Natl. Acad. Sci. U.S.A.">
        <title>Three genomes in the algal genus Volvox reveal the fate of a haploid sex-determining region after a transition to homothallism.</title>
        <authorList>
            <person name="Yamamoto K."/>
            <person name="Hamaji T."/>
            <person name="Kawai-Toyooka H."/>
            <person name="Matsuzaki R."/>
            <person name="Takahashi F."/>
            <person name="Nishimura Y."/>
            <person name="Kawachi M."/>
            <person name="Noguchi H."/>
            <person name="Minakuchi Y."/>
            <person name="Umen J.G."/>
            <person name="Toyoda A."/>
            <person name="Nozaki H."/>
        </authorList>
    </citation>
    <scope>NUCLEOTIDE SEQUENCE</scope>
    <source>
        <strain evidence="4">NIES-3785</strain>
        <strain evidence="3">NIES-3786</strain>
    </source>
</reference>
<name>A0A8J4CPE5_9CHLO</name>
<dbReference type="InterPro" id="IPR051681">
    <property type="entry name" value="Ser/Thr_Kinases-Pseudokinases"/>
</dbReference>
<dbReference type="PANTHER" id="PTHR44329">
    <property type="entry name" value="SERINE/THREONINE-PROTEIN KINASE TNNI3K-RELATED"/>
    <property type="match status" value="1"/>
</dbReference>
<dbReference type="InterPro" id="IPR011009">
    <property type="entry name" value="Kinase-like_dom_sf"/>
</dbReference>
<accession>A0A8J4CPE5</accession>
<dbReference type="SUPFAM" id="SSF56112">
    <property type="entry name" value="Protein kinase-like (PK-like)"/>
    <property type="match status" value="1"/>
</dbReference>
<dbReference type="EMBL" id="BNCQ01000031">
    <property type="protein sequence ID" value="GIM09431.1"/>
    <property type="molecule type" value="Genomic_DNA"/>
</dbReference>
<dbReference type="SMART" id="SM00220">
    <property type="entry name" value="S_TKc"/>
    <property type="match status" value="1"/>
</dbReference>
<dbReference type="GO" id="GO:0004674">
    <property type="term" value="F:protein serine/threonine kinase activity"/>
    <property type="evidence" value="ECO:0007669"/>
    <property type="project" value="TreeGrafter"/>
</dbReference>
<dbReference type="PROSITE" id="PS50011">
    <property type="entry name" value="PROTEIN_KINASE_DOM"/>
    <property type="match status" value="1"/>
</dbReference>
<dbReference type="Proteomes" id="UP000722791">
    <property type="component" value="Unassembled WGS sequence"/>
</dbReference>
<dbReference type="InterPro" id="IPR000719">
    <property type="entry name" value="Prot_kinase_dom"/>
</dbReference>
<dbReference type="EMBL" id="BNCP01000033">
    <property type="protein sequence ID" value="GIL85610.1"/>
    <property type="molecule type" value="Genomic_DNA"/>
</dbReference>
<dbReference type="InterPro" id="IPR001245">
    <property type="entry name" value="Ser-Thr/Tyr_kinase_cat_dom"/>
</dbReference>
<proteinExistence type="predicted"/>
<organism evidence="3 5">
    <name type="scientific">Volvox reticuliferus</name>
    <dbReference type="NCBI Taxonomy" id="1737510"/>
    <lineage>
        <taxon>Eukaryota</taxon>
        <taxon>Viridiplantae</taxon>
        <taxon>Chlorophyta</taxon>
        <taxon>core chlorophytes</taxon>
        <taxon>Chlorophyceae</taxon>
        <taxon>CS clade</taxon>
        <taxon>Chlamydomonadales</taxon>
        <taxon>Volvocaceae</taxon>
        <taxon>Volvox</taxon>
    </lineage>
</organism>
<evidence type="ECO:0000313" key="3">
    <source>
        <dbReference type="EMBL" id="GIL85610.1"/>
    </source>
</evidence>
<dbReference type="Pfam" id="PF07714">
    <property type="entry name" value="PK_Tyr_Ser-Thr"/>
    <property type="match status" value="1"/>
</dbReference>
<dbReference type="Gene3D" id="1.10.510.10">
    <property type="entry name" value="Transferase(Phosphotransferase) domain 1"/>
    <property type="match status" value="1"/>
</dbReference>
<dbReference type="AlphaFoldDB" id="A0A8J4CPE5"/>
<feature type="domain" description="Protein kinase" evidence="2">
    <location>
        <begin position="106"/>
        <end position="481"/>
    </location>
</feature>
<feature type="compositionally biased region" description="Polar residues" evidence="1">
    <location>
        <begin position="537"/>
        <end position="546"/>
    </location>
</feature>
<comment type="caution">
    <text evidence="3">The sequence shown here is derived from an EMBL/GenBank/DDBJ whole genome shotgun (WGS) entry which is preliminary data.</text>
</comment>
<feature type="region of interest" description="Disordered" evidence="1">
    <location>
        <begin position="334"/>
        <end position="357"/>
    </location>
</feature>
<sequence length="628" mass="68050">MFSFKLFFSCLGGAEKRHERISMPSSEPTYQLCRLSRCGAEHWCGGEANDTAGKTLQIASKANSSESVDYPGDSQTWSLHRLLKQPPVKCHLKLVTSMQELLSGIYLEQKSILSGHDSVVWKGVWHGAMCNVKFLRVSSLTPDLLTGIDLLITQSHPFILQYYLARAVRVHDGSWWQVVDGPAQRPRSDDVNADSESMGIESILGSTLFGTKGDEYSSFREPETVESVLEILQPKPGDFIIALITEMCILGNIQRAISGRYFEHSNQLGAHAALRTAREIALGLMHLHLRGAAHGNLRPSQILLVESHADRRGFIAKIADAGLGSRHRLCQTPTAHTAASDGEGTAGSLQQPQPPPSCYTAPELLQAGYGVIGEGFLPKLTIAELQAADVYSFGCLFYEILSGGPPLHVLWGRDQQPPLPTGEPPKEVSRAVDFPLTPADQPFTWASSCDPHMRRLCCRCLSKDPQRRPAFAAVLTELNAIEAKMRIAAAGTALSAGADGCGAGEDPLRPPDSVLHSQGAHAYVPLAPILSLCRNSLNGDSSSSHPEPQAQTQQQTQPLTLDFDEQRRFEPEQSSGPLWGYGTPYGNGNGSPSPSSARWKGLLGNAGFNVPAAQTGLDIIGRLSWRAL</sequence>
<feature type="region of interest" description="Disordered" evidence="1">
    <location>
        <begin position="537"/>
        <end position="557"/>
    </location>
</feature>
<protein>
    <recommendedName>
        <fullName evidence="2">Protein kinase domain-containing protein</fullName>
    </recommendedName>
</protein>
<evidence type="ECO:0000313" key="4">
    <source>
        <dbReference type="EMBL" id="GIM09431.1"/>
    </source>
</evidence>
<dbReference type="Proteomes" id="UP000747110">
    <property type="component" value="Unassembled WGS sequence"/>
</dbReference>
<dbReference type="GO" id="GO:0005524">
    <property type="term" value="F:ATP binding"/>
    <property type="evidence" value="ECO:0007669"/>
    <property type="project" value="InterPro"/>
</dbReference>
<gene>
    <name evidence="3" type="ORF">Vretifemale_14153</name>
    <name evidence="4" type="ORF">Vretimale_13266</name>
</gene>
<feature type="compositionally biased region" description="Low complexity" evidence="1">
    <location>
        <begin position="548"/>
        <end position="557"/>
    </location>
</feature>
<dbReference type="PANTHER" id="PTHR44329:SF214">
    <property type="entry name" value="PROTEIN KINASE DOMAIN-CONTAINING PROTEIN"/>
    <property type="match status" value="1"/>
</dbReference>
<dbReference type="OrthoDB" id="1711006at2759"/>
<evidence type="ECO:0000256" key="1">
    <source>
        <dbReference type="SAM" id="MobiDB-lite"/>
    </source>
</evidence>
<feature type="region of interest" description="Disordered" evidence="1">
    <location>
        <begin position="570"/>
        <end position="596"/>
    </location>
</feature>
<keyword evidence="5" id="KW-1185">Reference proteome</keyword>
<evidence type="ECO:0000259" key="2">
    <source>
        <dbReference type="PROSITE" id="PS50011"/>
    </source>
</evidence>